<dbReference type="InterPro" id="IPR029058">
    <property type="entry name" value="AB_hydrolase_fold"/>
</dbReference>
<name>A0A7S3ZBF7_9EUKA</name>
<reference evidence="1" key="1">
    <citation type="submission" date="2021-01" db="EMBL/GenBank/DDBJ databases">
        <authorList>
            <person name="Corre E."/>
            <person name="Pelletier E."/>
            <person name="Niang G."/>
            <person name="Scheremetjew M."/>
            <person name="Finn R."/>
            <person name="Kale V."/>
            <person name="Holt S."/>
            <person name="Cochrane G."/>
            <person name="Meng A."/>
            <person name="Brown T."/>
            <person name="Cohen L."/>
        </authorList>
    </citation>
    <scope>NUCLEOTIDE SEQUENCE</scope>
    <source>
        <strain evidence="1">CCCM811</strain>
    </source>
</reference>
<protein>
    <recommendedName>
        <fullName evidence="2">Peptidase S33 tripeptidyl aminopeptidase-like C-terminal domain-containing protein</fullName>
    </recommendedName>
</protein>
<sequence length="106" mass="11738">MTMLRTQHTNLRGVKASWGAAMTHNTLARLARIKESKIKCLVITGTYDKLVNPAHSTTLSKQLDCKLILLKDIGLASVFEAPAETNKAIESIVLQNNQETRSESKM</sequence>
<evidence type="ECO:0008006" key="2">
    <source>
        <dbReference type="Google" id="ProtNLM"/>
    </source>
</evidence>
<dbReference type="SUPFAM" id="SSF53474">
    <property type="entry name" value="alpha/beta-Hydrolases"/>
    <property type="match status" value="1"/>
</dbReference>
<evidence type="ECO:0000313" key="1">
    <source>
        <dbReference type="EMBL" id="CAE0678014.1"/>
    </source>
</evidence>
<gene>
    <name evidence="1" type="ORF">LGLO00237_LOCUS29795</name>
</gene>
<proteinExistence type="predicted"/>
<accession>A0A7S3ZBF7</accession>
<dbReference type="AlphaFoldDB" id="A0A7S3ZBF7"/>
<organism evidence="1">
    <name type="scientific">Lotharella globosa</name>
    <dbReference type="NCBI Taxonomy" id="91324"/>
    <lineage>
        <taxon>Eukaryota</taxon>
        <taxon>Sar</taxon>
        <taxon>Rhizaria</taxon>
        <taxon>Cercozoa</taxon>
        <taxon>Chlorarachniophyceae</taxon>
        <taxon>Lotharella</taxon>
    </lineage>
</organism>
<dbReference type="Gene3D" id="3.40.50.1820">
    <property type="entry name" value="alpha/beta hydrolase"/>
    <property type="match status" value="1"/>
</dbReference>
<dbReference type="EMBL" id="HBIV01042399">
    <property type="protein sequence ID" value="CAE0678014.1"/>
    <property type="molecule type" value="Transcribed_RNA"/>
</dbReference>